<evidence type="ECO:0000259" key="7">
    <source>
        <dbReference type="Pfam" id="PF08240"/>
    </source>
</evidence>
<gene>
    <name evidence="9" type="ORF">SAMN05421813_10512</name>
</gene>
<dbReference type="PROSITE" id="PS00059">
    <property type="entry name" value="ADH_ZINC"/>
    <property type="match status" value="1"/>
</dbReference>
<dbReference type="Pfam" id="PF08240">
    <property type="entry name" value="ADH_N"/>
    <property type="match status" value="1"/>
</dbReference>
<accession>A0A1G9PWI1</accession>
<evidence type="ECO:0000256" key="1">
    <source>
        <dbReference type="ARBA" id="ARBA00001947"/>
    </source>
</evidence>
<evidence type="ECO:0000256" key="4">
    <source>
        <dbReference type="ARBA" id="ARBA00022833"/>
    </source>
</evidence>
<dbReference type="GO" id="GO:0008270">
    <property type="term" value="F:zinc ion binding"/>
    <property type="evidence" value="ECO:0007669"/>
    <property type="project" value="InterPro"/>
</dbReference>
<dbReference type="SUPFAM" id="SSF51735">
    <property type="entry name" value="NAD(P)-binding Rossmann-fold domains"/>
    <property type="match status" value="1"/>
</dbReference>
<dbReference type="InterPro" id="IPR013154">
    <property type="entry name" value="ADH-like_N"/>
</dbReference>
<name>A0A1G9PWI1_9SPHI</name>
<keyword evidence="10" id="KW-1185">Reference proteome</keyword>
<dbReference type="Gene3D" id="3.40.50.720">
    <property type="entry name" value="NAD(P)-binding Rossmann-like Domain"/>
    <property type="match status" value="1"/>
</dbReference>
<dbReference type="EMBL" id="FNHH01000005">
    <property type="protein sequence ID" value="SDM03119.1"/>
    <property type="molecule type" value="Genomic_DNA"/>
</dbReference>
<keyword evidence="4" id="KW-0862">Zinc</keyword>
<dbReference type="Proteomes" id="UP000199226">
    <property type="component" value="Unassembled WGS sequence"/>
</dbReference>
<evidence type="ECO:0000256" key="2">
    <source>
        <dbReference type="ARBA" id="ARBA00008072"/>
    </source>
</evidence>
<dbReference type="PANTHER" id="PTHR42940">
    <property type="entry name" value="ALCOHOL DEHYDROGENASE 1-RELATED"/>
    <property type="match status" value="1"/>
</dbReference>
<keyword evidence="5" id="KW-0560">Oxidoreductase</keyword>
<organism evidence="9 10">
    <name type="scientific">Daejeonella rubra</name>
    <dbReference type="NCBI Taxonomy" id="990371"/>
    <lineage>
        <taxon>Bacteria</taxon>
        <taxon>Pseudomonadati</taxon>
        <taxon>Bacteroidota</taxon>
        <taxon>Sphingobacteriia</taxon>
        <taxon>Sphingobacteriales</taxon>
        <taxon>Sphingobacteriaceae</taxon>
        <taxon>Daejeonella</taxon>
    </lineage>
</organism>
<proteinExistence type="inferred from homology"/>
<sequence length="351" mass="38790">MSNSIYARFEIPGKKLELIEEELPELMGGEILVKNTFTTLCRSDLYTYKGVRKEKSPTILGHEITGYIVAFGPDCPKFDNRGEKLKIGDRITWAIYASNPEDPNSKKGFPQKAKNIFKYGHEQITESSNFHGGLSQFTIIRKHTPLVILKNIVSDHVAALINCSVATMAAAVRLAGDLRNKNVLISGAGMLGIVGSAMASTFGAAAVSTLDIDNKRLKVSKLFGSKYTGNNVSDFNKKFDIIIETSGVPEVMTNSLQHLEIGGIAVWLGAVFPQADLKINAEFIVRNLITIKGLHNYNDFDLVSAVDFIERNYNVFDFEKLIVGDFNLQSVNEAFDYAIDQNPYRVGIVIP</sequence>
<evidence type="ECO:0000256" key="5">
    <source>
        <dbReference type="ARBA" id="ARBA00023002"/>
    </source>
</evidence>
<dbReference type="OrthoDB" id="9787435at2"/>
<feature type="domain" description="Glucose dehydrogenase C-terminal" evidence="8">
    <location>
        <begin position="168"/>
        <end position="337"/>
    </location>
</feature>
<dbReference type="Pfam" id="PF16912">
    <property type="entry name" value="Glu_dehyd_C"/>
    <property type="match status" value="1"/>
</dbReference>
<evidence type="ECO:0000259" key="8">
    <source>
        <dbReference type="Pfam" id="PF16912"/>
    </source>
</evidence>
<dbReference type="GO" id="GO:0005737">
    <property type="term" value="C:cytoplasm"/>
    <property type="evidence" value="ECO:0007669"/>
    <property type="project" value="TreeGrafter"/>
</dbReference>
<evidence type="ECO:0000256" key="6">
    <source>
        <dbReference type="ARBA" id="ARBA00023027"/>
    </source>
</evidence>
<protein>
    <submittedName>
        <fullName evidence="9">Alcohol dehydrogenase</fullName>
    </submittedName>
</protein>
<evidence type="ECO:0000256" key="3">
    <source>
        <dbReference type="ARBA" id="ARBA00022723"/>
    </source>
</evidence>
<dbReference type="Gene3D" id="3.90.180.10">
    <property type="entry name" value="Medium-chain alcohol dehydrogenases, catalytic domain"/>
    <property type="match status" value="1"/>
</dbReference>
<evidence type="ECO:0000313" key="10">
    <source>
        <dbReference type="Proteomes" id="UP000199226"/>
    </source>
</evidence>
<dbReference type="PANTHER" id="PTHR42940:SF3">
    <property type="entry name" value="ALCOHOL DEHYDROGENASE 1-RELATED"/>
    <property type="match status" value="1"/>
</dbReference>
<reference evidence="10" key="1">
    <citation type="submission" date="2016-10" db="EMBL/GenBank/DDBJ databases">
        <authorList>
            <person name="Varghese N."/>
            <person name="Submissions S."/>
        </authorList>
    </citation>
    <scope>NUCLEOTIDE SEQUENCE [LARGE SCALE GENOMIC DNA]</scope>
    <source>
        <strain evidence="10">DSM 24536</strain>
    </source>
</reference>
<dbReference type="GO" id="GO:0004022">
    <property type="term" value="F:alcohol dehydrogenase (NAD+) activity"/>
    <property type="evidence" value="ECO:0007669"/>
    <property type="project" value="TreeGrafter"/>
</dbReference>
<feature type="domain" description="Alcohol dehydrogenase-like N-terminal" evidence="7">
    <location>
        <begin position="29"/>
        <end position="143"/>
    </location>
</feature>
<dbReference type="InterPro" id="IPR036291">
    <property type="entry name" value="NAD(P)-bd_dom_sf"/>
</dbReference>
<dbReference type="InterPro" id="IPR011032">
    <property type="entry name" value="GroES-like_sf"/>
</dbReference>
<dbReference type="SUPFAM" id="SSF50129">
    <property type="entry name" value="GroES-like"/>
    <property type="match status" value="1"/>
</dbReference>
<keyword evidence="3" id="KW-0479">Metal-binding</keyword>
<comment type="cofactor">
    <cofactor evidence="1">
        <name>Zn(2+)</name>
        <dbReference type="ChEBI" id="CHEBI:29105"/>
    </cofactor>
</comment>
<dbReference type="STRING" id="990371.SAMN05421813_10512"/>
<dbReference type="AlphaFoldDB" id="A0A1G9PWI1"/>
<dbReference type="RefSeq" id="WP_090701146.1">
    <property type="nucleotide sequence ID" value="NZ_FNHH01000005.1"/>
</dbReference>
<dbReference type="InterPro" id="IPR002328">
    <property type="entry name" value="ADH_Zn_CS"/>
</dbReference>
<comment type="similarity">
    <text evidence="2">Belongs to the zinc-containing alcohol dehydrogenase family.</text>
</comment>
<dbReference type="InterPro" id="IPR031640">
    <property type="entry name" value="Glu_dehyd_C"/>
</dbReference>
<keyword evidence="6" id="KW-0520">NAD</keyword>
<evidence type="ECO:0000313" key="9">
    <source>
        <dbReference type="EMBL" id="SDM03119.1"/>
    </source>
</evidence>